<evidence type="ECO:0000313" key="2">
    <source>
        <dbReference type="Proteomes" id="UP000012062"/>
    </source>
</evidence>
<gene>
    <name evidence="1" type="ORF">MESS2_1380006</name>
</gene>
<evidence type="ECO:0000313" key="1">
    <source>
        <dbReference type="EMBL" id="CCV04786.1"/>
    </source>
</evidence>
<protein>
    <submittedName>
        <fullName evidence="1">Uncharacterized protein</fullName>
    </submittedName>
</protein>
<dbReference type="EMBL" id="CAUM01000044">
    <property type="protein sequence ID" value="CCV04786.1"/>
    <property type="molecule type" value="Genomic_DNA"/>
</dbReference>
<keyword evidence="2" id="KW-1185">Reference proteome</keyword>
<dbReference type="RefSeq" id="WP_008873754.1">
    <property type="nucleotide sequence ID" value="NZ_CAUM01000044.1"/>
</dbReference>
<name>M5EZ00_9HYPH</name>
<dbReference type="OrthoDB" id="8097099at2"/>
<dbReference type="STRING" id="1297569.MESS2_1380006"/>
<sequence length="93" mass="10382">MNASGSKERATFSIDSAVKETLESQVPKSKRSRFVEEAIAKALKDAAKERALKMLREFKPVSTGGENSTDVLRRIRQEMDGRSPDIDFHKALS</sequence>
<reference evidence="1 2" key="1">
    <citation type="submission" date="2013-02" db="EMBL/GenBank/DDBJ databases">
        <authorList>
            <person name="Genoscope - CEA"/>
        </authorList>
    </citation>
    <scope>NUCLEOTIDE SEQUENCE [LARGE SCALE GENOMIC DNA]</scope>
    <source>
        <strain evidence="1 2">STM 2683</strain>
    </source>
</reference>
<dbReference type="AlphaFoldDB" id="M5EZ00"/>
<accession>M5EZ00</accession>
<organism evidence="1 2">
    <name type="scientific">Mesorhizobium metallidurans STM 2683</name>
    <dbReference type="NCBI Taxonomy" id="1297569"/>
    <lineage>
        <taxon>Bacteria</taxon>
        <taxon>Pseudomonadati</taxon>
        <taxon>Pseudomonadota</taxon>
        <taxon>Alphaproteobacteria</taxon>
        <taxon>Hyphomicrobiales</taxon>
        <taxon>Phyllobacteriaceae</taxon>
        <taxon>Mesorhizobium</taxon>
    </lineage>
</organism>
<dbReference type="Proteomes" id="UP000012062">
    <property type="component" value="Unassembled WGS sequence"/>
</dbReference>
<comment type="caution">
    <text evidence="1">The sequence shown here is derived from an EMBL/GenBank/DDBJ whole genome shotgun (WGS) entry which is preliminary data.</text>
</comment>
<proteinExistence type="predicted"/>